<feature type="compositionally biased region" description="Polar residues" evidence="5">
    <location>
        <begin position="374"/>
        <end position="386"/>
    </location>
</feature>
<dbReference type="Pfam" id="PF01753">
    <property type="entry name" value="zf-MYND"/>
    <property type="match status" value="1"/>
</dbReference>
<dbReference type="Proteomes" id="UP001232148">
    <property type="component" value="Unassembled WGS sequence"/>
</dbReference>
<feature type="compositionally biased region" description="Polar residues" evidence="5">
    <location>
        <begin position="156"/>
        <end position="172"/>
    </location>
</feature>
<keyword evidence="8" id="KW-1185">Reference proteome</keyword>
<organism evidence="7 8">
    <name type="scientific">Colletotrichum zoysiae</name>
    <dbReference type="NCBI Taxonomy" id="1216348"/>
    <lineage>
        <taxon>Eukaryota</taxon>
        <taxon>Fungi</taxon>
        <taxon>Dikarya</taxon>
        <taxon>Ascomycota</taxon>
        <taxon>Pezizomycotina</taxon>
        <taxon>Sordariomycetes</taxon>
        <taxon>Hypocreomycetidae</taxon>
        <taxon>Glomerellales</taxon>
        <taxon>Glomerellaceae</taxon>
        <taxon>Colletotrichum</taxon>
        <taxon>Colletotrichum graminicola species complex</taxon>
    </lineage>
</organism>
<dbReference type="Gene3D" id="6.10.140.2220">
    <property type="match status" value="1"/>
</dbReference>
<dbReference type="AlphaFoldDB" id="A0AAD9H392"/>
<keyword evidence="3" id="KW-0862">Zinc</keyword>
<accession>A0AAD9H392</accession>
<dbReference type="GO" id="GO:0008270">
    <property type="term" value="F:zinc ion binding"/>
    <property type="evidence" value="ECO:0007669"/>
    <property type="project" value="UniProtKB-KW"/>
</dbReference>
<evidence type="ECO:0000313" key="8">
    <source>
        <dbReference type="Proteomes" id="UP001232148"/>
    </source>
</evidence>
<sequence length="415" mass="45367">MEHTVRSFKSLSRKRTTPTGLPNHWVFGLRHVPIDPEGDLVVVVHPLSRYLLSAGPAQILSLPGASDKAKALVPLLLDAFLKGNSSSGAVSTSEPFFTPWSWEVDDPELASAISQELKQLGIEGVLGRVEACSAGDRAILDESWHALLERLRGMTQGASKQHTGPQDATATASPAVELGDRSKCHGCGSNREVFPEPLKKCSACAQAWYHSQDCQRQHWKQHKRACLANRSGVNASPDSTSGAKPSLEEPYTYYNQVARKSPDAQNLLRALRLDPASPEGTAKPLRRLVITGQDSPENMKLLFGPSSLVNMKEEHENARIQVLLDPPRGSPSYNLSKFMDDPSLARSVRPPTEAEQKKLQEVREMQQRIRQKAGTGNTPSSGDMKSILSSFGPDWAGKLPLYMSAANAMDQGVHR</sequence>
<evidence type="ECO:0000259" key="6">
    <source>
        <dbReference type="PROSITE" id="PS50865"/>
    </source>
</evidence>
<evidence type="ECO:0000256" key="2">
    <source>
        <dbReference type="ARBA" id="ARBA00022771"/>
    </source>
</evidence>
<gene>
    <name evidence="7" type="ORF">LX32DRAFT_646458</name>
</gene>
<evidence type="ECO:0000256" key="4">
    <source>
        <dbReference type="PROSITE-ProRule" id="PRU00134"/>
    </source>
</evidence>
<evidence type="ECO:0000256" key="5">
    <source>
        <dbReference type="SAM" id="MobiDB-lite"/>
    </source>
</evidence>
<dbReference type="PROSITE" id="PS50865">
    <property type="entry name" value="ZF_MYND_2"/>
    <property type="match status" value="1"/>
</dbReference>
<feature type="domain" description="MYND-type" evidence="6">
    <location>
        <begin position="184"/>
        <end position="226"/>
    </location>
</feature>
<protein>
    <recommendedName>
        <fullName evidence="6">MYND-type domain-containing protein</fullName>
    </recommendedName>
</protein>
<feature type="region of interest" description="Disordered" evidence="5">
    <location>
        <begin position="333"/>
        <end position="386"/>
    </location>
</feature>
<dbReference type="InterPro" id="IPR002893">
    <property type="entry name" value="Znf_MYND"/>
</dbReference>
<feature type="region of interest" description="Disordered" evidence="5">
    <location>
        <begin position="155"/>
        <end position="174"/>
    </location>
</feature>
<dbReference type="EMBL" id="MU843108">
    <property type="protein sequence ID" value="KAK2021400.1"/>
    <property type="molecule type" value="Genomic_DNA"/>
</dbReference>
<keyword evidence="1" id="KW-0479">Metal-binding</keyword>
<comment type="caution">
    <text evidence="7">The sequence shown here is derived from an EMBL/GenBank/DDBJ whole genome shotgun (WGS) entry which is preliminary data.</text>
</comment>
<keyword evidence="2 4" id="KW-0863">Zinc-finger</keyword>
<reference evidence="7" key="1">
    <citation type="submission" date="2021-06" db="EMBL/GenBank/DDBJ databases">
        <title>Comparative genomics, transcriptomics and evolutionary studies reveal genomic signatures of adaptation to plant cell wall in hemibiotrophic fungi.</title>
        <authorList>
            <consortium name="DOE Joint Genome Institute"/>
            <person name="Baroncelli R."/>
            <person name="Diaz J.F."/>
            <person name="Benocci T."/>
            <person name="Peng M."/>
            <person name="Battaglia E."/>
            <person name="Haridas S."/>
            <person name="Andreopoulos W."/>
            <person name="Labutti K."/>
            <person name="Pangilinan J."/>
            <person name="Floch G.L."/>
            <person name="Makela M.R."/>
            <person name="Henrissat B."/>
            <person name="Grigoriev I.V."/>
            <person name="Crouch J.A."/>
            <person name="De Vries R.P."/>
            <person name="Sukno S.A."/>
            <person name="Thon M.R."/>
        </authorList>
    </citation>
    <scope>NUCLEOTIDE SEQUENCE</scope>
    <source>
        <strain evidence="7">MAFF235873</strain>
    </source>
</reference>
<evidence type="ECO:0000256" key="1">
    <source>
        <dbReference type="ARBA" id="ARBA00022723"/>
    </source>
</evidence>
<evidence type="ECO:0000313" key="7">
    <source>
        <dbReference type="EMBL" id="KAK2021400.1"/>
    </source>
</evidence>
<dbReference type="SUPFAM" id="SSF144232">
    <property type="entry name" value="HIT/MYND zinc finger-like"/>
    <property type="match status" value="1"/>
</dbReference>
<feature type="compositionally biased region" description="Basic and acidic residues" evidence="5">
    <location>
        <begin position="352"/>
        <end position="367"/>
    </location>
</feature>
<evidence type="ECO:0000256" key="3">
    <source>
        <dbReference type="ARBA" id="ARBA00022833"/>
    </source>
</evidence>
<name>A0AAD9H392_9PEZI</name>
<proteinExistence type="predicted"/>